<proteinExistence type="predicted"/>
<dbReference type="Proteomes" id="UP000243077">
    <property type="component" value="Chromosome"/>
</dbReference>
<sequence>MKATLNDTVLAEASDEEVVSIEGNWYFAPHTVKAQFLDASPTQYTCSWKGPCQFYHVEIDGHAHADQAWAYPDLIDGAVARVGQDFAGFVAFGREVTVTP</sequence>
<dbReference type="Pfam" id="PF04248">
    <property type="entry name" value="NTP_transf_9"/>
    <property type="match status" value="1"/>
</dbReference>
<protein>
    <recommendedName>
        <fullName evidence="1">DUF427 domain-containing protein</fullName>
    </recommendedName>
</protein>
<dbReference type="OrthoDB" id="9815163at2"/>
<dbReference type="KEGG" id="psai:C3B54_11297"/>
<dbReference type="AlphaFoldDB" id="A0A2L2BNQ2"/>
<dbReference type="RefSeq" id="WP_104912928.1">
    <property type="nucleotide sequence ID" value="NZ_CP026923.1"/>
</dbReference>
<evidence type="ECO:0000313" key="3">
    <source>
        <dbReference type="Proteomes" id="UP000243077"/>
    </source>
</evidence>
<dbReference type="InterPro" id="IPR038694">
    <property type="entry name" value="DUF427_sf"/>
</dbReference>
<keyword evidence="3" id="KW-1185">Reference proteome</keyword>
<dbReference type="PANTHER" id="PTHR34310">
    <property type="entry name" value="DUF427 DOMAIN PROTEIN (AFU_ORTHOLOGUE AFUA_3G02220)"/>
    <property type="match status" value="1"/>
</dbReference>
<gene>
    <name evidence="2" type="ORF">C3B54_11297</name>
</gene>
<evidence type="ECO:0000313" key="2">
    <source>
        <dbReference type="EMBL" id="AVG23295.1"/>
    </source>
</evidence>
<organism evidence="2 3">
    <name type="scientific">Pontimonas salivibrio</name>
    <dbReference type="NCBI Taxonomy" id="1159327"/>
    <lineage>
        <taxon>Bacteria</taxon>
        <taxon>Bacillati</taxon>
        <taxon>Actinomycetota</taxon>
        <taxon>Actinomycetes</taxon>
        <taxon>Micrococcales</taxon>
        <taxon>Microbacteriaceae</taxon>
        <taxon>Pontimonas</taxon>
    </lineage>
</organism>
<evidence type="ECO:0000259" key="1">
    <source>
        <dbReference type="Pfam" id="PF04248"/>
    </source>
</evidence>
<dbReference type="EMBL" id="CP026923">
    <property type="protein sequence ID" value="AVG23295.1"/>
    <property type="molecule type" value="Genomic_DNA"/>
</dbReference>
<reference evidence="2 3" key="1">
    <citation type="submission" date="2018-02" db="EMBL/GenBank/DDBJ databases">
        <title>Complete genome of the streamlined marine actinobacterium Pontimonas salivibrio CL-TW6 adapted to coastal planktonic lifestype.</title>
        <authorList>
            <person name="Cho B.C."/>
            <person name="Hardies S.C."/>
            <person name="Jang G.I."/>
            <person name="Hwang C.Y."/>
        </authorList>
    </citation>
    <scope>NUCLEOTIDE SEQUENCE [LARGE SCALE GENOMIC DNA]</scope>
    <source>
        <strain evidence="2 3">CL-TW6</strain>
    </source>
</reference>
<dbReference type="Gene3D" id="2.170.150.40">
    <property type="entry name" value="Domain of unknown function (DUF427)"/>
    <property type="match status" value="1"/>
</dbReference>
<name>A0A2L2BNQ2_9MICO</name>
<feature type="domain" description="DUF427" evidence="1">
    <location>
        <begin position="1"/>
        <end position="92"/>
    </location>
</feature>
<accession>A0A2L2BNQ2</accession>
<dbReference type="InterPro" id="IPR007361">
    <property type="entry name" value="DUF427"/>
</dbReference>
<dbReference type="PANTHER" id="PTHR34310:SF5">
    <property type="entry name" value="DUF427 DOMAIN PROTEIN (AFU_ORTHOLOGUE AFUA_3G02220)"/>
    <property type="match status" value="1"/>
</dbReference>